<dbReference type="EMBL" id="CAJVQB010031900">
    <property type="protein sequence ID" value="CAG8817581.1"/>
    <property type="molecule type" value="Genomic_DNA"/>
</dbReference>
<accession>A0ABN7W5D6</accession>
<evidence type="ECO:0000313" key="2">
    <source>
        <dbReference type="EMBL" id="CAG8817581.1"/>
    </source>
</evidence>
<sequence>EAMIGACKIEASEYYREKNEVRNQQGKIETDLIQLTHQIQTMSVNYDQILIALAARVETQESRPHNDNQSNGEPDYISQDCMSERAPPRNVNLCDLDDTGYYPKREDAFVTPVVRHQPYNTQRLQRNLKKSKSKAEEKLRVNLPELYNIVQNLLNIKVNATVGQLLHYLNQRRNLAQVLKRSFIVEPNPPMEDIETNIAQLILNKRTTTAYCYVCIKNNPIVAVLNSDATMSLIFKKMMNKLDLKINKPSTTVVVTTNGTRKRALSKIKNIKLAICNILIPTPFQVIESSEDLLLLGMDWFVKARACLHFAKKVMYLIYGNKTAKVPILTDSGSSIEIENYQSPAIYLANIEELLTREIILENKSLEKGLNKSIDTTHLNMEEQKAALHLLYQKKDLFARDMNDLGQTSAVTYEIDTRSATSIKQPPY</sequence>
<reference evidence="2 3" key="1">
    <citation type="submission" date="2021-06" db="EMBL/GenBank/DDBJ databases">
        <authorList>
            <person name="Kallberg Y."/>
            <person name="Tangrot J."/>
            <person name="Rosling A."/>
        </authorList>
    </citation>
    <scope>NUCLEOTIDE SEQUENCE [LARGE SCALE GENOMIC DNA]</scope>
    <source>
        <strain evidence="2 3">120-4 pot B 10/14</strain>
    </source>
</reference>
<dbReference type="Proteomes" id="UP000789901">
    <property type="component" value="Unassembled WGS sequence"/>
</dbReference>
<feature type="region of interest" description="Disordered" evidence="1">
    <location>
        <begin position="61"/>
        <end position="82"/>
    </location>
</feature>
<dbReference type="SUPFAM" id="SSF50630">
    <property type="entry name" value="Acid proteases"/>
    <property type="match status" value="1"/>
</dbReference>
<proteinExistence type="predicted"/>
<keyword evidence="3" id="KW-1185">Reference proteome</keyword>
<organism evidence="2 3">
    <name type="scientific">Gigaspora margarita</name>
    <dbReference type="NCBI Taxonomy" id="4874"/>
    <lineage>
        <taxon>Eukaryota</taxon>
        <taxon>Fungi</taxon>
        <taxon>Fungi incertae sedis</taxon>
        <taxon>Mucoromycota</taxon>
        <taxon>Glomeromycotina</taxon>
        <taxon>Glomeromycetes</taxon>
        <taxon>Diversisporales</taxon>
        <taxon>Gigasporaceae</taxon>
        <taxon>Gigaspora</taxon>
    </lineage>
</organism>
<evidence type="ECO:0000313" key="3">
    <source>
        <dbReference type="Proteomes" id="UP000789901"/>
    </source>
</evidence>
<name>A0ABN7W5D6_GIGMA</name>
<comment type="caution">
    <text evidence="2">The sequence shown here is derived from an EMBL/GenBank/DDBJ whole genome shotgun (WGS) entry which is preliminary data.</text>
</comment>
<dbReference type="Pfam" id="PF13975">
    <property type="entry name" value="gag-asp_proteas"/>
    <property type="match status" value="1"/>
</dbReference>
<dbReference type="CDD" id="cd00303">
    <property type="entry name" value="retropepsin_like"/>
    <property type="match status" value="1"/>
</dbReference>
<dbReference type="InterPro" id="IPR021109">
    <property type="entry name" value="Peptidase_aspartic_dom_sf"/>
</dbReference>
<gene>
    <name evidence="2" type="ORF">GMARGA_LOCUS26842</name>
</gene>
<feature type="non-terminal residue" evidence="2">
    <location>
        <position position="1"/>
    </location>
</feature>
<protein>
    <submittedName>
        <fullName evidence="2">42624_t:CDS:1</fullName>
    </submittedName>
</protein>
<feature type="non-terminal residue" evidence="2">
    <location>
        <position position="428"/>
    </location>
</feature>
<dbReference type="Gene3D" id="2.40.70.10">
    <property type="entry name" value="Acid Proteases"/>
    <property type="match status" value="1"/>
</dbReference>
<evidence type="ECO:0000256" key="1">
    <source>
        <dbReference type="SAM" id="MobiDB-lite"/>
    </source>
</evidence>